<evidence type="ECO:0000313" key="2">
    <source>
        <dbReference type="Proteomes" id="UP000018227"/>
    </source>
</evidence>
<dbReference type="Pfam" id="PF14072">
    <property type="entry name" value="DndB"/>
    <property type="match status" value="1"/>
</dbReference>
<gene>
    <name evidence="1" type="ORF">GCWU0000282_000573</name>
</gene>
<evidence type="ECO:0000313" key="1">
    <source>
        <dbReference type="EMBL" id="ESL04225.1"/>
    </source>
</evidence>
<dbReference type="InterPro" id="IPR017601">
    <property type="entry name" value="DGQHR-contain_dom"/>
</dbReference>
<protein>
    <submittedName>
        <fullName evidence="1">DNA sulfur modification protein DndB</fullName>
    </submittedName>
</protein>
<accession>V2ZBD4</accession>
<dbReference type="HOGENOM" id="CLU_036711_1_0_9"/>
<dbReference type="InterPro" id="IPR017642">
    <property type="entry name" value="DNA_S_mod_DndB"/>
</dbReference>
<keyword evidence="2" id="KW-1185">Reference proteome</keyword>
<name>V2ZBD4_9FIRM</name>
<dbReference type="NCBIfam" id="TIGR03187">
    <property type="entry name" value="DGQHR"/>
    <property type="match status" value="1"/>
</dbReference>
<dbReference type="AlphaFoldDB" id="V2ZBD4"/>
<reference evidence="1 2" key="1">
    <citation type="submission" date="2013-06" db="EMBL/GenBank/DDBJ databases">
        <authorList>
            <person name="Weinstock G."/>
            <person name="Sodergren E."/>
            <person name="Clifton S."/>
            <person name="Fulton L."/>
            <person name="Fulton B."/>
            <person name="Courtney L."/>
            <person name="Fronick C."/>
            <person name="Harrison M."/>
            <person name="Strong C."/>
            <person name="Farmer C."/>
            <person name="Delahaunty K."/>
            <person name="Markovic C."/>
            <person name="Hall O."/>
            <person name="Minx P."/>
            <person name="Tomlinson C."/>
            <person name="Mitreva M."/>
            <person name="Nelson J."/>
            <person name="Hou S."/>
            <person name="Wollam A."/>
            <person name="Pepin K.H."/>
            <person name="Johnson M."/>
            <person name="Bhonagiri V."/>
            <person name="Nash W.E."/>
            <person name="Warren W."/>
            <person name="Chinwalla A."/>
            <person name="Mardis E.R."/>
            <person name="Wilson R.K."/>
        </authorList>
    </citation>
    <scope>NUCLEOTIDE SEQUENCE [LARGE SCALE GENOMIC DNA]</scope>
    <source>
        <strain evidence="1 2">ATCC 51271</strain>
    </source>
</reference>
<sequence length="360" mass="41421">MDFTYNFPAVKGIQAGREYYITMIPLKYLVKLLPEPIEYIPPEFRAQRRLNESRIPEIKTYILENRDSYIFSSLTASIDGKFSFQESKELENTGLLKISMDAKMLINDGQHRRAAIAQALAEDETLEDETISVVLFEDRGLEKSQQMFTDLNMNAQKSSNSINTCFETRDPLAVLTKGIVRDNPFLNKYTDLEKDNLGKNSSKLFTLYTIFRVNRKIIGGSEVTLEDERFLHSFWNNVTCNIPELQELEIRAITKATLREEYVVTLGVTLLSFSRIGVWLYQTQGVNIEKYLKKLSKVDWSRNNPAWNGRIIREDGKIMNNENAIILAGNYLKKCLGIPLSKDEEKREELMINESKGGIK</sequence>
<dbReference type="NCBIfam" id="TIGR03233">
    <property type="entry name" value="DNA_S_dndB"/>
    <property type="match status" value="1"/>
</dbReference>
<dbReference type="Proteomes" id="UP000018227">
    <property type="component" value="Unassembled WGS sequence"/>
</dbReference>
<dbReference type="RefSeq" id="WP_023353465.1">
    <property type="nucleotide sequence ID" value="NZ_KI535366.1"/>
</dbReference>
<dbReference type="STRING" id="592026.GCWU0000282_000573"/>
<organism evidence="1 2">
    <name type="scientific">Catonella morbi ATCC 51271</name>
    <dbReference type="NCBI Taxonomy" id="592026"/>
    <lineage>
        <taxon>Bacteria</taxon>
        <taxon>Bacillati</taxon>
        <taxon>Bacillota</taxon>
        <taxon>Clostridia</taxon>
        <taxon>Lachnospirales</taxon>
        <taxon>Lachnospiraceae</taxon>
        <taxon>Catonella</taxon>
    </lineage>
</organism>
<dbReference type="CDD" id="cd16412">
    <property type="entry name" value="dndB"/>
    <property type="match status" value="1"/>
</dbReference>
<proteinExistence type="predicted"/>
<dbReference type="eggNOG" id="ENOG502Z8U6">
    <property type="taxonomic scope" value="Bacteria"/>
</dbReference>
<comment type="caution">
    <text evidence="1">The sequence shown here is derived from an EMBL/GenBank/DDBJ whole genome shotgun (WGS) entry which is preliminary data.</text>
</comment>
<dbReference type="EMBL" id="ACIL03000005">
    <property type="protein sequence ID" value="ESL04225.1"/>
    <property type="molecule type" value="Genomic_DNA"/>
</dbReference>
<dbReference type="OrthoDB" id="3524978at2"/>